<reference evidence="3" key="1">
    <citation type="journal article" date="2019" name="Int. J. Syst. Evol. Microbiol.">
        <title>The Global Catalogue of Microorganisms (GCM) 10K type strain sequencing project: providing services to taxonomists for standard genome sequencing and annotation.</title>
        <authorList>
            <consortium name="The Broad Institute Genomics Platform"/>
            <consortium name="The Broad Institute Genome Sequencing Center for Infectious Disease"/>
            <person name="Wu L."/>
            <person name="Ma J."/>
        </authorList>
    </citation>
    <scope>NUCLEOTIDE SEQUENCE [LARGE SCALE GENOMIC DNA]</scope>
    <source>
        <strain evidence="3">KCTC 52366</strain>
    </source>
</reference>
<dbReference type="Pfam" id="PF13403">
    <property type="entry name" value="Hint_2"/>
    <property type="match status" value="1"/>
</dbReference>
<dbReference type="Gene3D" id="2.170.16.10">
    <property type="entry name" value="Hedgehog/Intein (Hint) domain"/>
    <property type="match status" value="1"/>
</dbReference>
<evidence type="ECO:0000313" key="2">
    <source>
        <dbReference type="EMBL" id="MFC3143648.1"/>
    </source>
</evidence>
<gene>
    <name evidence="2" type="ORF">ACFOGP_13075</name>
</gene>
<organism evidence="2 3">
    <name type="scientific">Psychromarinibacter halotolerans</name>
    <dbReference type="NCBI Taxonomy" id="1775175"/>
    <lineage>
        <taxon>Bacteria</taxon>
        <taxon>Pseudomonadati</taxon>
        <taxon>Pseudomonadota</taxon>
        <taxon>Alphaproteobacteria</taxon>
        <taxon>Rhodobacterales</taxon>
        <taxon>Paracoccaceae</taxon>
        <taxon>Psychromarinibacter</taxon>
    </lineage>
</organism>
<dbReference type="Proteomes" id="UP001595632">
    <property type="component" value="Unassembled WGS sequence"/>
</dbReference>
<dbReference type="SUPFAM" id="SSF51294">
    <property type="entry name" value="Hedgehog/intein (Hint) domain"/>
    <property type="match status" value="1"/>
</dbReference>
<sequence length="295" mass="31830">MAEYVLPAGSPITVYEEGTFFDHVDLAELWLYDFDPGDDQFSYTETLSSRLDGIDYVDFTFLGTTSYGGREYPVIQEVSGDLLVLGVNLPEASYPDVASLNLDTSDFPVCFAAGTGIATPNGERAVETLEIGDLILTEDGRVVPVRWIGRQTMHKLFAGDRMAPVRVRAGALGDGLPHSDLVLTPDHALTLDGLAITAGALVNGATITLDPLDALPETVTYYHVETDAHDVILANGAAAETFVDAVTRRRFDNHAEYAALYGEDRVIEEMPLPRVASARLVPAGLRARLGIEDAA</sequence>
<evidence type="ECO:0000259" key="1">
    <source>
        <dbReference type="Pfam" id="PF13403"/>
    </source>
</evidence>
<accession>A0ABV7GTI9</accession>
<evidence type="ECO:0000313" key="3">
    <source>
        <dbReference type="Proteomes" id="UP001595632"/>
    </source>
</evidence>
<dbReference type="EMBL" id="JBHRTB010000010">
    <property type="protein sequence ID" value="MFC3143648.1"/>
    <property type="molecule type" value="Genomic_DNA"/>
</dbReference>
<feature type="domain" description="Hedgehog/Intein (Hint)" evidence="1">
    <location>
        <begin position="109"/>
        <end position="244"/>
    </location>
</feature>
<dbReference type="InterPro" id="IPR036844">
    <property type="entry name" value="Hint_dom_sf"/>
</dbReference>
<dbReference type="RefSeq" id="WP_275630930.1">
    <property type="nucleotide sequence ID" value="NZ_JARGYD010000001.1"/>
</dbReference>
<protein>
    <submittedName>
        <fullName evidence="2">Hint domain-containing protein</fullName>
    </submittedName>
</protein>
<name>A0ABV7GTI9_9RHOB</name>
<comment type="caution">
    <text evidence="2">The sequence shown here is derived from an EMBL/GenBank/DDBJ whole genome shotgun (WGS) entry which is preliminary data.</text>
</comment>
<dbReference type="InterPro" id="IPR028992">
    <property type="entry name" value="Hedgehog/Intein_dom"/>
</dbReference>
<keyword evidence="3" id="KW-1185">Reference proteome</keyword>
<proteinExistence type="predicted"/>